<dbReference type="PROSITE" id="PS50920">
    <property type="entry name" value="SOLCAR"/>
    <property type="match status" value="2"/>
</dbReference>
<proteinExistence type="inferred from homology"/>
<accession>A0A8E0RJZ5</accession>
<dbReference type="PANTHER" id="PTHR45671">
    <property type="entry name" value="SOLUTE CARRIER FAMILY 25 (MITOCHONDRIAL CARRIER PHOSPHATE CARRIER), MEMBER 3, LIKE-RELATED-RELATED"/>
    <property type="match status" value="1"/>
</dbReference>
<feature type="repeat" description="Solcar" evidence="10">
    <location>
        <begin position="51"/>
        <end position="135"/>
    </location>
</feature>
<keyword evidence="4 10" id="KW-0812">Transmembrane</keyword>
<dbReference type="Gene3D" id="1.50.40.10">
    <property type="entry name" value="Mitochondrial carrier domain"/>
    <property type="match status" value="1"/>
</dbReference>
<dbReference type="EMBL" id="LUCM01010776">
    <property type="protein sequence ID" value="KAA0185001.1"/>
    <property type="molecule type" value="Genomic_DNA"/>
</dbReference>
<evidence type="ECO:0000256" key="11">
    <source>
        <dbReference type="RuleBase" id="RU000488"/>
    </source>
</evidence>
<dbReference type="SUPFAM" id="SSF103506">
    <property type="entry name" value="Mitochondrial carrier"/>
    <property type="match status" value="1"/>
</dbReference>
<feature type="transmembrane region" description="Helical" evidence="12">
    <location>
        <begin position="154"/>
        <end position="175"/>
    </location>
</feature>
<keyword evidence="7 12" id="KW-1133">Transmembrane helix</keyword>
<dbReference type="GO" id="GO:1990547">
    <property type="term" value="P:mitochondrial phosphate ion transmembrane transport"/>
    <property type="evidence" value="ECO:0007669"/>
    <property type="project" value="InterPro"/>
</dbReference>
<gene>
    <name evidence="13" type="ORF">FBUS_10912</name>
</gene>
<dbReference type="GO" id="GO:0005315">
    <property type="term" value="F:phosphate transmembrane transporter activity"/>
    <property type="evidence" value="ECO:0007669"/>
    <property type="project" value="InterPro"/>
</dbReference>
<dbReference type="AlphaFoldDB" id="A0A8E0RJZ5"/>
<reference evidence="13" key="1">
    <citation type="submission" date="2019-05" db="EMBL/GenBank/DDBJ databases">
        <title>Annotation for the trematode Fasciolopsis buski.</title>
        <authorList>
            <person name="Choi Y.-J."/>
        </authorList>
    </citation>
    <scope>NUCLEOTIDE SEQUENCE</scope>
    <source>
        <strain evidence="13">HT</strain>
        <tissue evidence="13">Whole worm</tissue>
    </source>
</reference>
<dbReference type="PANTHER" id="PTHR45671:SF10">
    <property type="entry name" value="SOLUTE CARRIER FAMILY 25 MEMBER 3"/>
    <property type="match status" value="1"/>
</dbReference>
<dbReference type="InterPro" id="IPR023395">
    <property type="entry name" value="MCP_dom_sf"/>
</dbReference>
<evidence type="ECO:0000256" key="7">
    <source>
        <dbReference type="ARBA" id="ARBA00022989"/>
    </source>
</evidence>
<evidence type="ECO:0000256" key="8">
    <source>
        <dbReference type="ARBA" id="ARBA00023128"/>
    </source>
</evidence>
<dbReference type="InterPro" id="IPR044677">
    <property type="entry name" value="SLC25A3/Pic2/Mir1-like"/>
</dbReference>
<organism evidence="13 14">
    <name type="scientific">Fasciolopsis buskii</name>
    <dbReference type="NCBI Taxonomy" id="27845"/>
    <lineage>
        <taxon>Eukaryota</taxon>
        <taxon>Metazoa</taxon>
        <taxon>Spiralia</taxon>
        <taxon>Lophotrochozoa</taxon>
        <taxon>Platyhelminthes</taxon>
        <taxon>Trematoda</taxon>
        <taxon>Digenea</taxon>
        <taxon>Plagiorchiida</taxon>
        <taxon>Echinostomata</taxon>
        <taxon>Echinostomatoidea</taxon>
        <taxon>Fasciolidae</taxon>
        <taxon>Fasciolopsis</taxon>
    </lineage>
</organism>
<dbReference type="Pfam" id="PF00153">
    <property type="entry name" value="Mito_carr"/>
    <property type="match status" value="2"/>
</dbReference>
<evidence type="ECO:0000256" key="3">
    <source>
        <dbReference type="ARBA" id="ARBA00022448"/>
    </source>
</evidence>
<protein>
    <submittedName>
        <fullName evidence="13">Mitochondrial phosphate carrier protein</fullName>
    </submittedName>
</protein>
<dbReference type="Proteomes" id="UP000728185">
    <property type="component" value="Unassembled WGS sequence"/>
</dbReference>
<evidence type="ECO:0000256" key="4">
    <source>
        <dbReference type="ARBA" id="ARBA00022692"/>
    </source>
</evidence>
<evidence type="ECO:0000256" key="12">
    <source>
        <dbReference type="SAM" id="Phobius"/>
    </source>
</evidence>
<keyword evidence="5" id="KW-0677">Repeat</keyword>
<evidence type="ECO:0000313" key="14">
    <source>
        <dbReference type="Proteomes" id="UP000728185"/>
    </source>
</evidence>
<keyword evidence="14" id="KW-1185">Reference proteome</keyword>
<keyword evidence="3 11" id="KW-0813">Transport</keyword>
<evidence type="ECO:0000313" key="13">
    <source>
        <dbReference type="EMBL" id="KAA0185001.1"/>
    </source>
</evidence>
<feature type="repeat" description="Solcar" evidence="10">
    <location>
        <begin position="1"/>
        <end position="39"/>
    </location>
</feature>
<comment type="similarity">
    <text evidence="2 11">Belongs to the mitochondrial carrier (TC 2.A.29) family.</text>
</comment>
<sequence length="191" mass="21531">MSVTADGIRGLGRGWAPRAIGYSLQGLLKFGFYEVLKHIENGLPSEENAYLWRTSVYLAAIACRIFADIMSDPTEAVKVRIQTIPEWANTLREGVPKMIRGEGLMGYYKGIVPLWGRQISYTLMKFERFERTVEALHKYVVPKPRDQCSNAEQLAAPFVAGYIAGILFAALHPILRAQLFPNSTRILMYAF</sequence>
<dbReference type="OrthoDB" id="427452at2759"/>
<name>A0A8E0RJZ5_9TREM</name>
<evidence type="ECO:0000256" key="6">
    <source>
        <dbReference type="ARBA" id="ARBA00022792"/>
    </source>
</evidence>
<comment type="caution">
    <text evidence="13">The sequence shown here is derived from an EMBL/GenBank/DDBJ whole genome shotgun (WGS) entry which is preliminary data.</text>
</comment>
<keyword evidence="9 10" id="KW-0472">Membrane</keyword>
<keyword evidence="6" id="KW-0999">Mitochondrion inner membrane</keyword>
<dbReference type="InterPro" id="IPR018108">
    <property type="entry name" value="MCP_transmembrane"/>
</dbReference>
<dbReference type="GO" id="GO:0005743">
    <property type="term" value="C:mitochondrial inner membrane"/>
    <property type="evidence" value="ECO:0007669"/>
    <property type="project" value="UniProtKB-SubCell"/>
</dbReference>
<evidence type="ECO:0000256" key="1">
    <source>
        <dbReference type="ARBA" id="ARBA00004448"/>
    </source>
</evidence>
<evidence type="ECO:0000256" key="5">
    <source>
        <dbReference type="ARBA" id="ARBA00022737"/>
    </source>
</evidence>
<evidence type="ECO:0000256" key="9">
    <source>
        <dbReference type="ARBA" id="ARBA00023136"/>
    </source>
</evidence>
<evidence type="ECO:0000256" key="10">
    <source>
        <dbReference type="PROSITE-ProRule" id="PRU00282"/>
    </source>
</evidence>
<comment type="subcellular location">
    <subcellularLocation>
        <location evidence="1">Mitochondrion inner membrane</location>
        <topology evidence="1">Multi-pass membrane protein</topology>
    </subcellularLocation>
</comment>
<keyword evidence="8" id="KW-0496">Mitochondrion</keyword>
<evidence type="ECO:0000256" key="2">
    <source>
        <dbReference type="ARBA" id="ARBA00006375"/>
    </source>
</evidence>